<evidence type="ECO:0000256" key="5">
    <source>
        <dbReference type="ARBA" id="ARBA00023136"/>
    </source>
</evidence>
<dbReference type="Proteomes" id="UP000319771">
    <property type="component" value="Unassembled WGS sequence"/>
</dbReference>
<proteinExistence type="predicted"/>
<feature type="transmembrane region" description="Helical" evidence="7">
    <location>
        <begin position="212"/>
        <end position="236"/>
    </location>
</feature>
<dbReference type="PANTHER" id="PTHR34697:SF2">
    <property type="entry name" value="PHOSPHATIDYLGLYCEROL LYSYLTRANSFERASE"/>
    <property type="match status" value="1"/>
</dbReference>
<dbReference type="GO" id="GO:0005886">
    <property type="term" value="C:plasma membrane"/>
    <property type="evidence" value="ECO:0007669"/>
    <property type="project" value="UniProtKB-SubCell"/>
</dbReference>
<comment type="subcellular location">
    <subcellularLocation>
        <location evidence="1">Cell membrane</location>
        <topology evidence="1">Multi-pass membrane protein</topology>
    </subcellularLocation>
</comment>
<evidence type="ECO:0000256" key="7">
    <source>
        <dbReference type="SAM" id="Phobius"/>
    </source>
</evidence>
<comment type="caution">
    <text evidence="9">The sequence shown here is derived from an EMBL/GenBank/DDBJ whole genome shotgun (WGS) entry which is preliminary data.</text>
</comment>
<evidence type="ECO:0000256" key="6">
    <source>
        <dbReference type="SAM" id="MobiDB-lite"/>
    </source>
</evidence>
<evidence type="ECO:0000313" key="9">
    <source>
        <dbReference type="EMBL" id="TMQ70548.1"/>
    </source>
</evidence>
<sequence>MSPTGPGAAGPLAGREFVAPSRPSLWLTSWRRVLLSLAVAAMGLIDLLSALLSHPPERLRALMHIVPTTVLDTSRTYTLLTGALLLVTAWGLRRGKRRAFVTALFLCAFSVPVNLLKAFDFEEATVAAALMFFLGVSADAFRVRSRGWSLATLRSRAVWSAVALVLYAVVGCWLLEVQHGRSGSLQRALAEVAYQLFGIGHPSLAVPRHHRMVVWFLDSISLLGLTGIVGLAIAALRPASHRRRHRAEADRVAALIREHGDSSVSAFALAADADYFFSPTGRAVIAYRFESDTLLAIGDPIGPAEELMPLLRDFAATCAAHDWEFAFFQARPEHLALYRALGLRALHIGEDPVLWTDRFTLEGSAVGDVRRMVRKAAAAGIEVRHFVPGREPLDAANDRDGLLEQLRTISAAWLRGHQGGEKGFCMGRFEPQRLPEVWLAVAWDPAARRVEGFLTWVPVPARHGWALDLMRRRPDAATGTMELLVVRSVEAARERGEPMLSLSLSALAQVDEPAGTDPGAEPLPDSPAARRARAFLSQHLARFYDFEGVFRWKKKFDPEFEDRYLVYPGPIALPRVVVALARAQSPGGGLMSYLRRSERPSVDASLTPADAGADADGPWPAHPPGAGGVPRRQSAPRP</sequence>
<dbReference type="EMBL" id="VBPB01000218">
    <property type="protein sequence ID" value="TMQ70548.1"/>
    <property type="molecule type" value="Genomic_DNA"/>
</dbReference>
<dbReference type="AlphaFoldDB" id="A0A538U3T2"/>
<dbReference type="GO" id="GO:0055091">
    <property type="term" value="P:phospholipid homeostasis"/>
    <property type="evidence" value="ECO:0007669"/>
    <property type="project" value="TreeGrafter"/>
</dbReference>
<feature type="transmembrane region" description="Helical" evidence="7">
    <location>
        <begin position="157"/>
        <end position="176"/>
    </location>
</feature>
<evidence type="ECO:0000256" key="2">
    <source>
        <dbReference type="ARBA" id="ARBA00022475"/>
    </source>
</evidence>
<evidence type="ECO:0000313" key="10">
    <source>
        <dbReference type="Proteomes" id="UP000319771"/>
    </source>
</evidence>
<keyword evidence="4 7" id="KW-1133">Transmembrane helix</keyword>
<evidence type="ECO:0000256" key="3">
    <source>
        <dbReference type="ARBA" id="ARBA00022692"/>
    </source>
</evidence>
<accession>A0A538U3T2</accession>
<dbReference type="PANTHER" id="PTHR34697">
    <property type="entry name" value="PHOSPHATIDYLGLYCEROL LYSYLTRANSFERASE"/>
    <property type="match status" value="1"/>
</dbReference>
<feature type="transmembrane region" description="Helical" evidence="7">
    <location>
        <begin position="74"/>
        <end position="92"/>
    </location>
</feature>
<gene>
    <name evidence="9" type="ORF">E6K81_12310</name>
</gene>
<feature type="transmembrane region" description="Helical" evidence="7">
    <location>
        <begin position="99"/>
        <end position="119"/>
    </location>
</feature>
<dbReference type="InterPro" id="IPR024320">
    <property type="entry name" value="LPG_synthase_C"/>
</dbReference>
<keyword evidence="3 7" id="KW-0812">Transmembrane</keyword>
<dbReference type="Pfam" id="PF09924">
    <property type="entry name" value="LPG_synthase_C"/>
    <property type="match status" value="1"/>
</dbReference>
<keyword evidence="2" id="KW-1003">Cell membrane</keyword>
<feature type="transmembrane region" description="Helical" evidence="7">
    <location>
        <begin position="33"/>
        <end position="54"/>
    </location>
</feature>
<feature type="region of interest" description="Disordered" evidence="6">
    <location>
        <begin position="597"/>
        <end position="638"/>
    </location>
</feature>
<feature type="compositionally biased region" description="Low complexity" evidence="6">
    <location>
        <begin position="608"/>
        <end position="619"/>
    </location>
</feature>
<dbReference type="GO" id="GO:0016755">
    <property type="term" value="F:aminoacyltransferase activity"/>
    <property type="evidence" value="ECO:0007669"/>
    <property type="project" value="TreeGrafter"/>
</dbReference>
<evidence type="ECO:0000259" key="8">
    <source>
        <dbReference type="Pfam" id="PF09924"/>
    </source>
</evidence>
<name>A0A538U3T2_UNCEI</name>
<reference evidence="9 10" key="1">
    <citation type="journal article" date="2019" name="Nat. Microbiol.">
        <title>Mediterranean grassland soil C-N compound turnover is dependent on rainfall and depth, and is mediated by genomically divergent microorganisms.</title>
        <authorList>
            <person name="Diamond S."/>
            <person name="Andeer P.F."/>
            <person name="Li Z."/>
            <person name="Crits-Christoph A."/>
            <person name="Burstein D."/>
            <person name="Anantharaman K."/>
            <person name="Lane K.R."/>
            <person name="Thomas B.C."/>
            <person name="Pan C."/>
            <person name="Northen T.R."/>
            <person name="Banfield J.F."/>
        </authorList>
    </citation>
    <scope>NUCLEOTIDE SEQUENCE [LARGE SCALE GENOMIC DNA]</scope>
    <source>
        <strain evidence="9">WS_11</strain>
    </source>
</reference>
<organism evidence="9 10">
    <name type="scientific">Eiseniibacteriota bacterium</name>
    <dbReference type="NCBI Taxonomy" id="2212470"/>
    <lineage>
        <taxon>Bacteria</taxon>
        <taxon>Candidatus Eiseniibacteriota</taxon>
    </lineage>
</organism>
<feature type="domain" description="Phosphatidylglycerol lysyltransferase C-terminal" evidence="8">
    <location>
        <begin position="254"/>
        <end position="567"/>
    </location>
</feature>
<keyword evidence="5 7" id="KW-0472">Membrane</keyword>
<protein>
    <submittedName>
        <fullName evidence="9">DUF2156 domain-containing protein</fullName>
    </submittedName>
</protein>
<evidence type="ECO:0000256" key="4">
    <source>
        <dbReference type="ARBA" id="ARBA00022989"/>
    </source>
</evidence>
<feature type="transmembrane region" description="Helical" evidence="7">
    <location>
        <begin position="125"/>
        <end position="145"/>
    </location>
</feature>
<evidence type="ECO:0000256" key="1">
    <source>
        <dbReference type="ARBA" id="ARBA00004651"/>
    </source>
</evidence>
<dbReference type="InterPro" id="IPR051211">
    <property type="entry name" value="PG_lysyltransferase"/>
</dbReference>